<dbReference type="PANTHER" id="PTHR13194">
    <property type="entry name" value="COMPLEX I INTERMEDIATE-ASSOCIATED PROTEIN 30"/>
    <property type="match status" value="1"/>
</dbReference>
<dbReference type="InterPro" id="IPR039131">
    <property type="entry name" value="NDUFAF1"/>
</dbReference>
<evidence type="ECO:0000256" key="1">
    <source>
        <dbReference type="SAM" id="MobiDB-lite"/>
    </source>
</evidence>
<dbReference type="InParanoid" id="K1VPQ6"/>
<dbReference type="InterPro" id="IPR013857">
    <property type="entry name" value="NADH-UbQ_OxRdtase-assoc_prot30"/>
</dbReference>
<dbReference type="STRING" id="1220162.K1VPQ6"/>
<dbReference type="eggNOG" id="KOG2435">
    <property type="taxonomic scope" value="Eukaryota"/>
</dbReference>
<feature type="region of interest" description="Disordered" evidence="1">
    <location>
        <begin position="92"/>
        <end position="139"/>
    </location>
</feature>
<sequence>MSFAQRLNRSLDGLKRNTGKGMWNTASRPLTTSAVLRMNPDPHSGALPIFSFTADSPPVNEVGDFALGSDLDIGGQSTCVFTQVSDKGDNLGEIANTDSGSVAQLPSSAGSAADDTGPSGGAYSAQTQHEEKGKPSHASFHGILSLNVPAEHRGKIRTGYAAFRNRKRQTLMGEETWDLDRYTHLRVELAYRGWDVWRSRWVCNLQTDGPVRSDLFQHRLDLPSEYASKEPTPMSPLKCTGLNFTTVHLPLDGFVLTNSGQTSEKQIKMMQNKIRTIGFALLGGGRSAENEAPAALEAESEAPKNKYHKVGGGAPTSEGMPTDHQSEGYYELCIRKVDAVRWNPEDE</sequence>
<gene>
    <name evidence="3" type="ORF">A1Q2_07069</name>
</gene>
<dbReference type="Pfam" id="PF08547">
    <property type="entry name" value="CIA30"/>
    <property type="match status" value="1"/>
</dbReference>
<dbReference type="AlphaFoldDB" id="K1VPQ6"/>
<evidence type="ECO:0000259" key="2">
    <source>
        <dbReference type="Pfam" id="PF08547"/>
    </source>
</evidence>
<dbReference type="GO" id="GO:0051082">
    <property type="term" value="F:unfolded protein binding"/>
    <property type="evidence" value="ECO:0007669"/>
    <property type="project" value="TreeGrafter"/>
</dbReference>
<proteinExistence type="predicted"/>
<name>K1VPQ6_TRIAC</name>
<feature type="domain" description="NADH:ubiquinone oxidoreductase intermediate-associated protein 30" evidence="2">
    <location>
        <begin position="119"/>
        <end position="228"/>
    </location>
</feature>
<dbReference type="GO" id="GO:0006120">
    <property type="term" value="P:mitochondrial electron transport, NADH to ubiquinone"/>
    <property type="evidence" value="ECO:0007669"/>
    <property type="project" value="TreeGrafter"/>
</dbReference>
<protein>
    <recommendedName>
        <fullName evidence="2">NADH:ubiquinone oxidoreductase intermediate-associated protein 30 domain-containing protein</fullName>
    </recommendedName>
</protein>
<keyword evidence="4" id="KW-1185">Reference proteome</keyword>
<dbReference type="HOGENOM" id="CLU_752304_0_0_1"/>
<evidence type="ECO:0000313" key="4">
    <source>
        <dbReference type="Proteomes" id="UP000006757"/>
    </source>
</evidence>
<comment type="caution">
    <text evidence="3">The sequence shown here is derived from an EMBL/GenBank/DDBJ whole genome shotgun (WGS) entry which is preliminary data.</text>
</comment>
<dbReference type="Proteomes" id="UP000006757">
    <property type="component" value="Unassembled WGS sequence"/>
</dbReference>
<dbReference type="EMBL" id="AMBO01000385">
    <property type="protein sequence ID" value="EKC98647.1"/>
    <property type="molecule type" value="Genomic_DNA"/>
</dbReference>
<accession>K1VPQ6</accession>
<dbReference type="OMA" id="ARIMRME"/>
<feature type="region of interest" description="Disordered" evidence="1">
    <location>
        <begin position="290"/>
        <end position="324"/>
    </location>
</feature>
<dbReference type="GO" id="GO:0005739">
    <property type="term" value="C:mitochondrion"/>
    <property type="evidence" value="ECO:0007669"/>
    <property type="project" value="TreeGrafter"/>
</dbReference>
<reference evidence="3 4" key="1">
    <citation type="journal article" date="2012" name="Eukaryot. Cell">
        <title>Genome sequence of the Trichosporon asahii environmental strain CBS 8904.</title>
        <authorList>
            <person name="Yang R.Y."/>
            <person name="Li H.T."/>
            <person name="Zhu H."/>
            <person name="Zhou G.P."/>
            <person name="Wang M."/>
            <person name="Wang L."/>
        </authorList>
    </citation>
    <scope>NUCLEOTIDE SEQUENCE [LARGE SCALE GENOMIC DNA]</scope>
    <source>
        <strain evidence="3 4">CBS 8904</strain>
    </source>
</reference>
<feature type="compositionally biased region" description="Polar residues" evidence="1">
    <location>
        <begin position="96"/>
        <end position="110"/>
    </location>
</feature>
<organism evidence="3 4">
    <name type="scientific">Trichosporon asahii var. asahii (strain CBS 8904)</name>
    <name type="common">Yeast</name>
    <dbReference type="NCBI Taxonomy" id="1220162"/>
    <lineage>
        <taxon>Eukaryota</taxon>
        <taxon>Fungi</taxon>
        <taxon>Dikarya</taxon>
        <taxon>Basidiomycota</taxon>
        <taxon>Agaricomycotina</taxon>
        <taxon>Tremellomycetes</taxon>
        <taxon>Trichosporonales</taxon>
        <taxon>Trichosporonaceae</taxon>
        <taxon>Trichosporon</taxon>
    </lineage>
</organism>
<dbReference type="PANTHER" id="PTHR13194:SF18">
    <property type="entry name" value="COMPLEX I INTERMEDIATE-ASSOCIATED PROTEIN 30, MITOCHONDRIAL"/>
    <property type="match status" value="1"/>
</dbReference>
<dbReference type="GO" id="GO:0010257">
    <property type="term" value="P:NADH dehydrogenase complex assembly"/>
    <property type="evidence" value="ECO:0007669"/>
    <property type="project" value="TreeGrafter"/>
</dbReference>
<dbReference type="OrthoDB" id="42561at2759"/>
<evidence type="ECO:0000313" key="3">
    <source>
        <dbReference type="EMBL" id="EKC98647.1"/>
    </source>
</evidence>